<accession>A0A552LP41</accession>
<protein>
    <submittedName>
        <fullName evidence="1">ISAzo13 family transposase</fullName>
    </submittedName>
</protein>
<sequence length="405" mass="46627">MKPASLIQLTDSLKALYIKTAQKLKGSDRRQFMAEVVRSLGIGGQTFAERELGWNRRTIRKGMGELTSGQALEDGYHRSGRKRVEEKLPNLLEDIGALVEPQAQTDPSFKSTRLYSRISASQVRRQLIEQKGYHPEELPSEETIRCRLNEMGYRLKRVVKAKPQKKIPETDAIFEQIHSVNQQADADPQTLRISMDAKVAVKVGEFDLGGKTRVTTIALDHDFEALTTLTPYGIFLPEYNELYLFFVSSKLTADCIVDLLEHWWAMVKDRFGHIHKLVINQDNGPENHSRRTQFMNRMVAFAQQSQLNIELAYYPPYHSKYNPVERTFGWLEQHWNGSLLDSVETVLHFAESLTFKGKNPVVKLIDKVYRNGVKLTQEAMAELEKQINRLPHLPKWFVEIPYQLT</sequence>
<dbReference type="InterPro" id="IPR036397">
    <property type="entry name" value="RNaseH_sf"/>
</dbReference>
<dbReference type="AlphaFoldDB" id="A0A552LP41"/>
<dbReference type="Proteomes" id="UP000318616">
    <property type="component" value="Unassembled WGS sequence"/>
</dbReference>
<dbReference type="NCBIfam" id="NF033519">
    <property type="entry name" value="transpos_ISAzo13"/>
    <property type="match status" value="1"/>
</dbReference>
<dbReference type="Pfam" id="PF07592">
    <property type="entry name" value="DDE_Tnp_ISAZ013"/>
    <property type="match status" value="1"/>
</dbReference>
<evidence type="ECO:0000313" key="2">
    <source>
        <dbReference type="Proteomes" id="UP000318616"/>
    </source>
</evidence>
<gene>
    <name evidence="1" type="ORF">EWV88_14210</name>
</gene>
<comment type="caution">
    <text evidence="1">The sequence shown here is derived from an EMBL/GenBank/DDBJ whole genome shotgun (WGS) entry which is preliminary data.</text>
</comment>
<dbReference type="InterPro" id="IPR011518">
    <property type="entry name" value="Transposase_36"/>
</dbReference>
<proteinExistence type="predicted"/>
<evidence type="ECO:0000313" key="1">
    <source>
        <dbReference type="EMBL" id="TRV21980.1"/>
    </source>
</evidence>
<name>A0A552LP41_9CHRO</name>
<dbReference type="Gene3D" id="3.30.420.10">
    <property type="entry name" value="Ribonuclease H-like superfamily/Ribonuclease H"/>
    <property type="match status" value="1"/>
</dbReference>
<dbReference type="EMBL" id="SFAP01000173">
    <property type="protein sequence ID" value="TRV21980.1"/>
    <property type="molecule type" value="Genomic_DNA"/>
</dbReference>
<reference evidence="1 2" key="1">
    <citation type="submission" date="2019-01" db="EMBL/GenBank/DDBJ databases">
        <title>Coherence of Microcystis species and biogeography revealed through population genomics.</title>
        <authorList>
            <person name="Perez-Carrascal O.M."/>
            <person name="Terrat Y."/>
            <person name="Giani A."/>
            <person name="Fortin N."/>
            <person name="Tromas N."/>
            <person name="Shapiro B.J."/>
        </authorList>
    </citation>
    <scope>NUCLEOTIDE SEQUENCE [LARGE SCALE GENOMIC DNA]</scope>
    <source>
        <strain evidence="1">Mw_MB_S_20031200_S109D</strain>
    </source>
</reference>
<organism evidence="1 2">
    <name type="scientific">Microcystis wesenbergii Mw_MB_S_20031200_S109D</name>
    <dbReference type="NCBI Taxonomy" id="2486241"/>
    <lineage>
        <taxon>Bacteria</taxon>
        <taxon>Bacillati</taxon>
        <taxon>Cyanobacteriota</taxon>
        <taxon>Cyanophyceae</taxon>
        <taxon>Oscillatoriophycideae</taxon>
        <taxon>Chroococcales</taxon>
        <taxon>Microcystaceae</taxon>
        <taxon>Microcystis</taxon>
    </lineage>
</organism>
<dbReference type="GO" id="GO:0003676">
    <property type="term" value="F:nucleic acid binding"/>
    <property type="evidence" value="ECO:0007669"/>
    <property type="project" value="InterPro"/>
</dbReference>